<dbReference type="PANTHER" id="PTHR19848">
    <property type="entry name" value="WD40 REPEAT PROTEIN"/>
    <property type="match status" value="1"/>
</dbReference>
<dbReference type="InterPro" id="IPR036322">
    <property type="entry name" value="WD40_repeat_dom_sf"/>
</dbReference>
<evidence type="ECO:0000259" key="4">
    <source>
        <dbReference type="PROSITE" id="PS50837"/>
    </source>
</evidence>
<dbReference type="HOGENOM" id="CLU_000288_6_19_1"/>
<dbReference type="Gene3D" id="3.40.50.300">
    <property type="entry name" value="P-loop containing nucleotide triphosphate hydrolases"/>
    <property type="match status" value="1"/>
</dbReference>
<feature type="domain" description="NACHT" evidence="4">
    <location>
        <begin position="54"/>
        <end position="201"/>
    </location>
</feature>
<dbReference type="InterPro" id="IPR056884">
    <property type="entry name" value="NPHP3-like_N"/>
</dbReference>
<dbReference type="InterPro" id="IPR007111">
    <property type="entry name" value="NACHT_NTPase"/>
</dbReference>
<dbReference type="SMART" id="SM00320">
    <property type="entry name" value="WD40"/>
    <property type="match status" value="11"/>
</dbReference>
<dbReference type="SUPFAM" id="SSF50978">
    <property type="entry name" value="WD40 repeat-like"/>
    <property type="match status" value="2"/>
</dbReference>
<keyword evidence="1 3" id="KW-0853">WD repeat</keyword>
<dbReference type="PROSITE" id="PS50294">
    <property type="entry name" value="WD_REPEATS_REGION"/>
    <property type="match status" value="1"/>
</dbReference>
<dbReference type="EMBL" id="KN818264">
    <property type="protein sequence ID" value="KIL62941.1"/>
    <property type="molecule type" value="Genomic_DNA"/>
</dbReference>
<dbReference type="PROSITE" id="PS50082">
    <property type="entry name" value="WD_REPEATS_2"/>
    <property type="match status" value="3"/>
</dbReference>
<evidence type="ECO:0000313" key="5">
    <source>
        <dbReference type="EMBL" id="KIL62941.1"/>
    </source>
</evidence>
<name>A0A0C2X1D1_AMAMK</name>
<feature type="repeat" description="WD" evidence="3">
    <location>
        <begin position="696"/>
        <end position="730"/>
    </location>
</feature>
<protein>
    <recommendedName>
        <fullName evidence="4">NACHT domain-containing protein</fullName>
    </recommendedName>
</protein>
<dbReference type="AlphaFoldDB" id="A0A0C2X1D1"/>
<dbReference type="InterPro" id="IPR027417">
    <property type="entry name" value="P-loop_NTPase"/>
</dbReference>
<dbReference type="Proteomes" id="UP000054549">
    <property type="component" value="Unassembled WGS sequence"/>
</dbReference>
<dbReference type="SUPFAM" id="SSF52540">
    <property type="entry name" value="P-loop containing nucleoside triphosphate hydrolases"/>
    <property type="match status" value="1"/>
</dbReference>
<dbReference type="SUPFAM" id="SSF50969">
    <property type="entry name" value="YVTN repeat-like/Quinoprotein amine dehydrogenase"/>
    <property type="match status" value="1"/>
</dbReference>
<dbReference type="Gene3D" id="2.130.10.10">
    <property type="entry name" value="YVTN repeat-like/Quinoprotein amine dehydrogenase"/>
    <property type="match status" value="3"/>
</dbReference>
<dbReference type="InterPro" id="IPR011044">
    <property type="entry name" value="Quino_amine_DH_bsu"/>
</dbReference>
<dbReference type="Pfam" id="PF24883">
    <property type="entry name" value="NPHP3_N"/>
    <property type="match status" value="1"/>
</dbReference>
<evidence type="ECO:0000256" key="3">
    <source>
        <dbReference type="PROSITE-ProRule" id="PRU00221"/>
    </source>
</evidence>
<dbReference type="OrthoDB" id="10251741at2759"/>
<evidence type="ECO:0000313" key="6">
    <source>
        <dbReference type="Proteomes" id="UP000054549"/>
    </source>
</evidence>
<sequence length="1252" mass="139599">MFHVKTQSIITLPRAEAVFNDYQNKKKSGPCFKGTREALLREMADWATGLSESRIYLLSGLAGIGKSTVAYTIAARTADLGLLGASFFFSRDEADRKHAKKFFTTIAYQLCVYNETFAKAIGDVLLTERGSAAITKDPQEQLQILILDPLRSIVQSRTRPILVVVDGLDECDEDDEHDVVMGLNQLVQLLPSFKVILTTRPQPLVDYLFHNHDGHKIFHLQDIEDKIVDGDIRLYFSHSLSQEQVRARLRNPKEQWSASDEEIESLVSAAGRLFIIASTAILYVLNKTLGDPGARMKKLLGEIAQDRTPFNTLNHFYSIIVRSAIQVDDGDDDILDRYQIVVGTIVVIQTPLSVATLACFIDEEPENIYALLRNLQSVILLDSDDAPRIYHKSFSDYLTIPARCKDPHLRIDPRIRHTQIATRCFEIMDKNLKYNILDLGDPARFMSNEDGLRKDEITGEQLQEKISPHLRYACVYWASHFEVANIEDADLVKGLAKFVDEQMLHWFEVLSLIGKLALAHRAIRVVLKLLSKSSDLHQLLSDALRFISKHYELIRRSALHVYYSALPFAPIDSLLYRRYIQEAVHGVCEIEGAPEKWDSLIARTSHDGPIEFIKFSLDSALFVSYSEEYKSKHKHIPATLKIWDAATGTPTSTIPGHKFAIANDFSTIVSSESNAIMLYNVNGSARGAILTTVLDIEELAFSSESSRVAAVLSDGTVWLWDSRNAEMINNFYGFEDRARLQFSPTGTRLAYWSMNGIIKLRDGISGRFVADLPVDPWNDLFFVFSSDGSRIASLSYDCDLSLWNSESGGLIGAVKVVHVGVHDRHLTKLAISANGSLLAVSERTQVKLWTENKRGPLLLVVVLNECSRSIAFSLDNILAITNDDGIIKLYHVETQSFISTLQCSSLRDVRMAFSPDRTRFAVGTESSTICLWDIRSIEALESSPPSYEQATLGSVTALAFLRNCSRLAFGFMDGTVELWETSPTHRQIATHRAHTDEVGALGFGPGDGPFASGSDDGTVKLWNGGDGALRGTFNTPGPLQAVAVSNSMVAAAWGRSVAFWTLDTLSCIHTFAVEAHTQSLSMSNDSDLAAIVFDGRSVDLFDIVTRTTIATFSFPRWIRTTTFLPDNSQLVVQCNNGDLYSANLISKQNVKGSILEHLIQLPNIPLWCGVPIWHCGDDQEQHHLAALFSQHESPVPVLWISKDFYVMRSCQGLSMIALHCRDGPVLLLRLRTSQVPAMSGHRITPAYLEESR</sequence>
<feature type="repeat" description="WD" evidence="3">
    <location>
        <begin position="991"/>
        <end position="1023"/>
    </location>
</feature>
<dbReference type="InterPro" id="IPR015943">
    <property type="entry name" value="WD40/YVTN_repeat-like_dom_sf"/>
</dbReference>
<keyword evidence="6" id="KW-1185">Reference proteome</keyword>
<reference evidence="5 6" key="1">
    <citation type="submission" date="2014-04" db="EMBL/GenBank/DDBJ databases">
        <title>Evolutionary Origins and Diversification of the Mycorrhizal Mutualists.</title>
        <authorList>
            <consortium name="DOE Joint Genome Institute"/>
            <consortium name="Mycorrhizal Genomics Consortium"/>
            <person name="Kohler A."/>
            <person name="Kuo A."/>
            <person name="Nagy L.G."/>
            <person name="Floudas D."/>
            <person name="Copeland A."/>
            <person name="Barry K.W."/>
            <person name="Cichocki N."/>
            <person name="Veneault-Fourrey C."/>
            <person name="LaButti K."/>
            <person name="Lindquist E.A."/>
            <person name="Lipzen A."/>
            <person name="Lundell T."/>
            <person name="Morin E."/>
            <person name="Murat C."/>
            <person name="Riley R."/>
            <person name="Ohm R."/>
            <person name="Sun H."/>
            <person name="Tunlid A."/>
            <person name="Henrissat B."/>
            <person name="Grigoriev I.V."/>
            <person name="Hibbett D.S."/>
            <person name="Martin F."/>
        </authorList>
    </citation>
    <scope>NUCLEOTIDE SEQUENCE [LARGE SCALE GENOMIC DNA]</scope>
    <source>
        <strain evidence="5 6">Koide BX008</strain>
    </source>
</reference>
<dbReference type="Pfam" id="PF00400">
    <property type="entry name" value="WD40"/>
    <property type="match status" value="2"/>
</dbReference>
<proteinExistence type="predicted"/>
<evidence type="ECO:0000256" key="2">
    <source>
        <dbReference type="ARBA" id="ARBA00022737"/>
    </source>
</evidence>
<gene>
    <name evidence="5" type="ORF">M378DRAFT_734548</name>
</gene>
<dbReference type="STRING" id="946122.A0A0C2X1D1"/>
<dbReference type="PANTHER" id="PTHR19848:SF8">
    <property type="entry name" value="F-BOX AND WD REPEAT DOMAIN CONTAINING 7"/>
    <property type="match status" value="1"/>
</dbReference>
<dbReference type="InParanoid" id="A0A0C2X1D1"/>
<keyword evidence="2" id="KW-0677">Repeat</keyword>
<dbReference type="PROSITE" id="PS50837">
    <property type="entry name" value="NACHT"/>
    <property type="match status" value="1"/>
</dbReference>
<feature type="repeat" description="WD" evidence="3">
    <location>
        <begin position="911"/>
        <end position="942"/>
    </location>
</feature>
<dbReference type="InterPro" id="IPR001680">
    <property type="entry name" value="WD40_rpt"/>
</dbReference>
<accession>A0A0C2X1D1</accession>
<organism evidence="5 6">
    <name type="scientific">Amanita muscaria (strain Koide BX008)</name>
    <dbReference type="NCBI Taxonomy" id="946122"/>
    <lineage>
        <taxon>Eukaryota</taxon>
        <taxon>Fungi</taxon>
        <taxon>Dikarya</taxon>
        <taxon>Basidiomycota</taxon>
        <taxon>Agaricomycotina</taxon>
        <taxon>Agaricomycetes</taxon>
        <taxon>Agaricomycetidae</taxon>
        <taxon>Agaricales</taxon>
        <taxon>Pluteineae</taxon>
        <taxon>Amanitaceae</taxon>
        <taxon>Amanita</taxon>
    </lineage>
</organism>
<evidence type="ECO:0000256" key="1">
    <source>
        <dbReference type="ARBA" id="ARBA00022574"/>
    </source>
</evidence>